<protein>
    <submittedName>
        <fullName evidence="1">Uncharacterized protein</fullName>
    </submittedName>
</protein>
<dbReference type="AlphaFoldDB" id="A0A4Y2TI51"/>
<gene>
    <name evidence="1" type="ORF">AVEN_20541_1</name>
    <name evidence="2" type="ORF">AVEN_35989_1</name>
</gene>
<proteinExistence type="predicted"/>
<keyword evidence="3" id="KW-1185">Reference proteome</keyword>
<reference evidence="1 3" key="1">
    <citation type="journal article" date="2019" name="Sci. Rep.">
        <title>Orb-weaving spider Araneus ventricosus genome elucidates the spidroin gene catalogue.</title>
        <authorList>
            <person name="Kono N."/>
            <person name="Nakamura H."/>
            <person name="Ohtoshi R."/>
            <person name="Moran D.A.P."/>
            <person name="Shinohara A."/>
            <person name="Yoshida Y."/>
            <person name="Fujiwara M."/>
            <person name="Mori M."/>
            <person name="Tomita M."/>
            <person name="Arakawa K."/>
        </authorList>
    </citation>
    <scope>NUCLEOTIDE SEQUENCE [LARGE SCALE GENOMIC DNA]</scope>
</reference>
<organism evidence="1 3">
    <name type="scientific">Araneus ventricosus</name>
    <name type="common">Orbweaver spider</name>
    <name type="synonym">Epeira ventricosa</name>
    <dbReference type="NCBI Taxonomy" id="182803"/>
    <lineage>
        <taxon>Eukaryota</taxon>
        <taxon>Metazoa</taxon>
        <taxon>Ecdysozoa</taxon>
        <taxon>Arthropoda</taxon>
        <taxon>Chelicerata</taxon>
        <taxon>Arachnida</taxon>
        <taxon>Araneae</taxon>
        <taxon>Araneomorphae</taxon>
        <taxon>Entelegynae</taxon>
        <taxon>Araneoidea</taxon>
        <taxon>Araneidae</taxon>
        <taxon>Araneus</taxon>
    </lineage>
</organism>
<accession>A0A4Y2TI51</accession>
<dbReference type="EMBL" id="BGPR01028880">
    <property type="protein sequence ID" value="GBO00313.1"/>
    <property type="molecule type" value="Genomic_DNA"/>
</dbReference>
<evidence type="ECO:0000313" key="1">
    <source>
        <dbReference type="EMBL" id="GBO00313.1"/>
    </source>
</evidence>
<evidence type="ECO:0000313" key="2">
    <source>
        <dbReference type="EMBL" id="GBO00322.1"/>
    </source>
</evidence>
<dbReference type="Proteomes" id="UP000499080">
    <property type="component" value="Unassembled WGS sequence"/>
</dbReference>
<dbReference type="EMBL" id="BGPR01028886">
    <property type="protein sequence ID" value="GBO00322.1"/>
    <property type="molecule type" value="Genomic_DNA"/>
</dbReference>
<name>A0A4Y2TI51_ARAVE</name>
<sequence length="86" mass="9705">MQAVVNTVVAACSDHRCNDQLAELIEIAWKGSPVSKHIKNPRVLEINNSLFVIGFDETSLQNMATMIRGKKRNHHQPKRLCRPSVL</sequence>
<comment type="caution">
    <text evidence="1">The sequence shown here is derived from an EMBL/GenBank/DDBJ whole genome shotgun (WGS) entry which is preliminary data.</text>
</comment>
<evidence type="ECO:0000313" key="3">
    <source>
        <dbReference type="Proteomes" id="UP000499080"/>
    </source>
</evidence>